<name>A0A428Z2N9_KIBAR</name>
<organism evidence="2 3">
    <name type="scientific">Kibdelosporangium aridum</name>
    <dbReference type="NCBI Taxonomy" id="2030"/>
    <lineage>
        <taxon>Bacteria</taxon>
        <taxon>Bacillati</taxon>
        <taxon>Actinomycetota</taxon>
        <taxon>Actinomycetes</taxon>
        <taxon>Pseudonocardiales</taxon>
        <taxon>Pseudonocardiaceae</taxon>
        <taxon>Kibdelosporangium</taxon>
    </lineage>
</organism>
<feature type="compositionally biased region" description="Low complexity" evidence="1">
    <location>
        <begin position="257"/>
        <end position="269"/>
    </location>
</feature>
<dbReference type="RefSeq" id="WP_037266128.1">
    <property type="nucleotide sequence ID" value="NZ_QHKI01000032.1"/>
</dbReference>
<protein>
    <submittedName>
        <fullName evidence="2">Uncharacterized protein</fullName>
    </submittedName>
</protein>
<dbReference type="OrthoDB" id="3669724at2"/>
<dbReference type="Proteomes" id="UP000287547">
    <property type="component" value="Unassembled WGS sequence"/>
</dbReference>
<feature type="compositionally biased region" description="Pro residues" evidence="1">
    <location>
        <begin position="295"/>
        <end position="309"/>
    </location>
</feature>
<evidence type="ECO:0000313" key="2">
    <source>
        <dbReference type="EMBL" id="RSM79539.1"/>
    </source>
</evidence>
<evidence type="ECO:0000256" key="1">
    <source>
        <dbReference type="SAM" id="MobiDB-lite"/>
    </source>
</evidence>
<gene>
    <name evidence="2" type="ORF">DMH04_31690</name>
</gene>
<evidence type="ECO:0000313" key="3">
    <source>
        <dbReference type="Proteomes" id="UP000287547"/>
    </source>
</evidence>
<reference evidence="2 3" key="1">
    <citation type="submission" date="2018-05" db="EMBL/GenBank/DDBJ databases">
        <title>Evolution of GPA BGCs.</title>
        <authorList>
            <person name="Waglechner N."/>
            <person name="Wright G.D."/>
        </authorList>
    </citation>
    <scope>NUCLEOTIDE SEQUENCE [LARGE SCALE GENOMIC DNA]</scope>
    <source>
        <strain evidence="2 3">A82846</strain>
    </source>
</reference>
<sequence>MAIAMKVTVSPERISLGPGETADVELTVQNASQVVEHFAAHVVGLPSNDLFRCEPDVVKLRPKEVGTLRMQISVPERGGMIAGPYILGLVVKSPYSQEVSRCEELPLDVRPAPVLTMNVQPEVANGGKVGNYVINLANEGNMPMAVTLTGTDPENRVGFKFAPRELRLEPGMVAGSQVTVNSDQPLTGSEKHRSATLRAHAGETVVEKPVSFVQRPKIRGGWMKFGALAAGLAVLGGATVGGALLLRDIKADNAAATAAQVQPQAQQQVPQPPQQQNPPAQTQPPAPPNQSSGPAQPPPSQPAAPPPPAQSGAPQPVAVTDNIDFEQDLSGQAVTRDGPIAANHYADRGLNLVALADRGPIQCKNATQVALRVNRANPNSTNPLAGAGVYVTSGIPTEIRECNIVPIRMQFDKPLTAVNVYFTGLQGTRYTATMNFLDGTSQAVQGTATKIGEKVAIPFQVPQGKQPIKDVIFSLSPDVQPDIGGRTNILLKGVGFTRIP</sequence>
<feature type="region of interest" description="Disordered" evidence="1">
    <location>
        <begin position="257"/>
        <end position="316"/>
    </location>
</feature>
<feature type="compositionally biased region" description="Pro residues" evidence="1">
    <location>
        <begin position="270"/>
        <end position="288"/>
    </location>
</feature>
<comment type="caution">
    <text evidence="2">The sequence shown here is derived from an EMBL/GenBank/DDBJ whole genome shotgun (WGS) entry which is preliminary data.</text>
</comment>
<dbReference type="AlphaFoldDB" id="A0A428Z2N9"/>
<proteinExistence type="predicted"/>
<accession>A0A428Z2N9</accession>
<dbReference type="EMBL" id="QHKI01000032">
    <property type="protein sequence ID" value="RSM79539.1"/>
    <property type="molecule type" value="Genomic_DNA"/>
</dbReference>